<feature type="compositionally biased region" description="Basic and acidic residues" evidence="1">
    <location>
        <begin position="55"/>
        <end position="80"/>
    </location>
</feature>
<evidence type="ECO:0000313" key="2">
    <source>
        <dbReference type="EMBL" id="KAF4144967.1"/>
    </source>
</evidence>
<name>A0A8S9UYV3_PHYIN</name>
<feature type="region of interest" description="Disordered" evidence="1">
    <location>
        <begin position="47"/>
        <end position="80"/>
    </location>
</feature>
<keyword evidence="2" id="KW-0808">Transferase</keyword>
<keyword evidence="2" id="KW-0695">RNA-directed DNA polymerase</keyword>
<proteinExistence type="predicted"/>
<reference evidence="2" key="1">
    <citation type="submission" date="2020-03" db="EMBL/GenBank/DDBJ databases">
        <title>Hybrid Assembly of Korean Phytophthora infestans isolates.</title>
        <authorList>
            <person name="Prokchorchik M."/>
            <person name="Lee Y."/>
            <person name="Seo J."/>
            <person name="Cho J.-H."/>
            <person name="Park Y.-E."/>
            <person name="Jang D.-C."/>
            <person name="Im J.-S."/>
            <person name="Choi J.-G."/>
            <person name="Park H.-J."/>
            <person name="Lee G.-B."/>
            <person name="Lee Y.-G."/>
            <person name="Hong S.-Y."/>
            <person name="Cho K."/>
            <person name="Sohn K.H."/>
        </authorList>
    </citation>
    <scope>NUCLEOTIDE SEQUENCE</scope>
    <source>
        <strain evidence="2">KR_2_A2</strain>
    </source>
</reference>
<dbReference type="Proteomes" id="UP000704712">
    <property type="component" value="Unassembled WGS sequence"/>
</dbReference>
<keyword evidence="2" id="KW-0548">Nucleotidyltransferase</keyword>
<gene>
    <name evidence="2" type="ORF">GN958_ATG05843</name>
</gene>
<comment type="caution">
    <text evidence="2">The sequence shown here is derived from an EMBL/GenBank/DDBJ whole genome shotgun (WGS) entry which is preliminary data.</text>
</comment>
<dbReference type="GO" id="GO:0003964">
    <property type="term" value="F:RNA-directed DNA polymerase activity"/>
    <property type="evidence" value="ECO:0007669"/>
    <property type="project" value="UniProtKB-KW"/>
</dbReference>
<sequence length="80" mass="9145">MGDVQHILGLRVQRDRSSKTLSIDQISYAKSVIERFNLTQMNPCKTSCDPGTVFSKEDSPKNDDEREQTKAKTTEDSWDH</sequence>
<evidence type="ECO:0000313" key="3">
    <source>
        <dbReference type="Proteomes" id="UP000704712"/>
    </source>
</evidence>
<accession>A0A8S9UYV3</accession>
<dbReference type="AlphaFoldDB" id="A0A8S9UYV3"/>
<evidence type="ECO:0000256" key="1">
    <source>
        <dbReference type="SAM" id="MobiDB-lite"/>
    </source>
</evidence>
<dbReference type="EMBL" id="JAACNO010000779">
    <property type="protein sequence ID" value="KAF4144967.1"/>
    <property type="molecule type" value="Genomic_DNA"/>
</dbReference>
<protein>
    <submittedName>
        <fullName evidence="2">Putative reverse transcriptase Ty1/copia-type domain-containing protein</fullName>
    </submittedName>
</protein>
<organism evidence="2 3">
    <name type="scientific">Phytophthora infestans</name>
    <name type="common">Potato late blight agent</name>
    <name type="synonym">Botrytis infestans</name>
    <dbReference type="NCBI Taxonomy" id="4787"/>
    <lineage>
        <taxon>Eukaryota</taxon>
        <taxon>Sar</taxon>
        <taxon>Stramenopiles</taxon>
        <taxon>Oomycota</taxon>
        <taxon>Peronosporomycetes</taxon>
        <taxon>Peronosporales</taxon>
        <taxon>Peronosporaceae</taxon>
        <taxon>Phytophthora</taxon>
    </lineage>
</organism>